<dbReference type="AlphaFoldDB" id="A0A1I0R021"/>
<protein>
    <submittedName>
        <fullName evidence="2">Uncharacterized protein</fullName>
    </submittedName>
</protein>
<keyword evidence="1" id="KW-0812">Transmembrane</keyword>
<dbReference type="EMBL" id="FOIU01000001">
    <property type="protein sequence ID" value="SEW33298.1"/>
    <property type="molecule type" value="Genomic_DNA"/>
</dbReference>
<gene>
    <name evidence="2" type="ORF">SAMN05421841_2387</name>
</gene>
<organism evidence="2 3">
    <name type="scientific">Chryseobacterium wanjuense</name>
    <dbReference type="NCBI Taxonomy" id="356305"/>
    <lineage>
        <taxon>Bacteria</taxon>
        <taxon>Pseudomonadati</taxon>
        <taxon>Bacteroidota</taxon>
        <taxon>Flavobacteriia</taxon>
        <taxon>Flavobacteriales</taxon>
        <taxon>Weeksellaceae</taxon>
        <taxon>Chryseobacterium group</taxon>
        <taxon>Chryseobacterium</taxon>
    </lineage>
</organism>
<feature type="transmembrane region" description="Helical" evidence="1">
    <location>
        <begin position="18"/>
        <end position="39"/>
    </location>
</feature>
<keyword evidence="3" id="KW-1185">Reference proteome</keyword>
<dbReference type="STRING" id="356305.SAMN05421841_2387"/>
<accession>A0A1I0R021</accession>
<evidence type="ECO:0000313" key="3">
    <source>
        <dbReference type="Proteomes" id="UP000199469"/>
    </source>
</evidence>
<dbReference type="Proteomes" id="UP000199469">
    <property type="component" value="Unassembled WGS sequence"/>
</dbReference>
<name>A0A1I0R021_9FLAO</name>
<evidence type="ECO:0000313" key="2">
    <source>
        <dbReference type="EMBL" id="SEW33298.1"/>
    </source>
</evidence>
<sequence>MIPQNFKDFLANSENTGLYQAITLLLFMIFFIALIILVLSKSKNYYKEV</sequence>
<keyword evidence="1" id="KW-0472">Membrane</keyword>
<keyword evidence="1" id="KW-1133">Transmembrane helix</keyword>
<reference evidence="3" key="1">
    <citation type="submission" date="2016-10" db="EMBL/GenBank/DDBJ databases">
        <authorList>
            <person name="Varghese N."/>
            <person name="Submissions S."/>
        </authorList>
    </citation>
    <scope>NUCLEOTIDE SEQUENCE [LARGE SCALE GENOMIC DNA]</scope>
    <source>
        <strain evidence="3">DSM 17724</strain>
    </source>
</reference>
<proteinExistence type="predicted"/>
<evidence type="ECO:0000256" key="1">
    <source>
        <dbReference type="SAM" id="Phobius"/>
    </source>
</evidence>